<dbReference type="PANTHER" id="PTHR33867">
    <property type="entry name" value="RIBOSOME MATURATION FACTOR RIMP"/>
    <property type="match status" value="1"/>
</dbReference>
<evidence type="ECO:0000313" key="6">
    <source>
        <dbReference type="EMBL" id="NWO23846.1"/>
    </source>
</evidence>
<feature type="domain" description="Ribosome maturation factor RimP N-terminal" evidence="4">
    <location>
        <begin position="14"/>
        <end position="90"/>
    </location>
</feature>
<keyword evidence="7" id="KW-1185">Reference proteome</keyword>
<evidence type="ECO:0000256" key="3">
    <source>
        <dbReference type="HAMAP-Rule" id="MF_01077"/>
    </source>
</evidence>
<comment type="similarity">
    <text evidence="3">Belongs to the RimP family.</text>
</comment>
<dbReference type="AlphaFoldDB" id="A0A7Y8VSK0"/>
<dbReference type="CDD" id="cd01734">
    <property type="entry name" value="YlxS_C"/>
    <property type="match status" value="1"/>
</dbReference>
<name>A0A7Y8VSK0_9FIRM</name>
<feature type="domain" description="Ribosome maturation factor RimP C-terminal" evidence="5">
    <location>
        <begin position="93"/>
        <end position="157"/>
    </location>
</feature>
<evidence type="ECO:0000313" key="7">
    <source>
        <dbReference type="Proteomes" id="UP000526307"/>
    </source>
</evidence>
<evidence type="ECO:0000259" key="4">
    <source>
        <dbReference type="Pfam" id="PF02576"/>
    </source>
</evidence>
<evidence type="ECO:0000256" key="1">
    <source>
        <dbReference type="ARBA" id="ARBA00022490"/>
    </source>
</evidence>
<reference evidence="6 7" key="1">
    <citation type="submission" date="2020-06" db="EMBL/GenBank/DDBJ databases">
        <title>Mogibacterium timidum strain W9173 genomic sequence.</title>
        <authorList>
            <person name="Wade W.G."/>
            <person name="Johnston C.D."/>
            <person name="Chen T."/>
            <person name="Dewhirst F.E."/>
        </authorList>
    </citation>
    <scope>NUCLEOTIDE SEQUENCE [LARGE SCALE GENOMIC DNA]</scope>
    <source>
        <strain evidence="6 7">W9173</strain>
    </source>
</reference>
<proteinExistence type="inferred from homology"/>
<dbReference type="PANTHER" id="PTHR33867:SF1">
    <property type="entry name" value="RIBOSOME MATURATION FACTOR RIMP"/>
    <property type="match status" value="1"/>
</dbReference>
<organism evidence="6 7">
    <name type="scientific">Mogibacterium timidum</name>
    <dbReference type="NCBI Taxonomy" id="35519"/>
    <lineage>
        <taxon>Bacteria</taxon>
        <taxon>Bacillati</taxon>
        <taxon>Bacillota</taxon>
        <taxon>Clostridia</taxon>
        <taxon>Peptostreptococcales</taxon>
        <taxon>Anaerovoracaceae</taxon>
        <taxon>Mogibacterium</taxon>
    </lineage>
</organism>
<accession>A0A7Y8VSK0</accession>
<evidence type="ECO:0000256" key="2">
    <source>
        <dbReference type="ARBA" id="ARBA00022517"/>
    </source>
</evidence>
<evidence type="ECO:0000259" key="5">
    <source>
        <dbReference type="Pfam" id="PF17384"/>
    </source>
</evidence>
<keyword evidence="1 3" id="KW-0963">Cytoplasm</keyword>
<dbReference type="InterPro" id="IPR028989">
    <property type="entry name" value="RimP_N"/>
</dbReference>
<dbReference type="InterPro" id="IPR035956">
    <property type="entry name" value="RimP_N_sf"/>
</dbReference>
<dbReference type="SUPFAM" id="SSF74942">
    <property type="entry name" value="YhbC-like, C-terminal domain"/>
    <property type="match status" value="1"/>
</dbReference>
<dbReference type="EMBL" id="JABXYR010000002">
    <property type="protein sequence ID" value="NWO23846.1"/>
    <property type="molecule type" value="Genomic_DNA"/>
</dbReference>
<sequence length="158" mass="18279">MAKQDVGARIEGLLDEYLADKELEIYNIEYKKEGKDWKLRIYLDKPIGCDSEYVDINECEDVTHFLSDRLDEEDFIERSYTLEVSSPGLDRELLKPSDYERFKGRDVEVKLYTAIDGRKELAGRLLGRTDERVTVEVEGREVVIPADKIAKINLAVIF</sequence>
<comment type="caution">
    <text evidence="6">The sequence shown here is derived from an EMBL/GenBank/DDBJ whole genome shotgun (WGS) entry which is preliminary data.</text>
</comment>
<dbReference type="Proteomes" id="UP000526307">
    <property type="component" value="Unassembled WGS sequence"/>
</dbReference>
<gene>
    <name evidence="3" type="primary">rimP</name>
    <name evidence="6" type="ORF">HW270_07175</name>
</gene>
<protein>
    <recommendedName>
        <fullName evidence="3">Ribosome maturation factor RimP</fullName>
    </recommendedName>
</protein>
<dbReference type="InterPro" id="IPR036847">
    <property type="entry name" value="RimP_C_sf"/>
</dbReference>
<dbReference type="Gene3D" id="3.30.300.70">
    <property type="entry name" value="RimP-like superfamily, N-terminal"/>
    <property type="match status" value="1"/>
</dbReference>
<comment type="subcellular location">
    <subcellularLocation>
        <location evidence="3">Cytoplasm</location>
    </subcellularLocation>
</comment>
<dbReference type="Pfam" id="PF17384">
    <property type="entry name" value="DUF150_C"/>
    <property type="match status" value="1"/>
</dbReference>
<dbReference type="Gene3D" id="2.30.30.180">
    <property type="entry name" value="Ribosome maturation factor RimP, C-terminal domain"/>
    <property type="match status" value="1"/>
</dbReference>
<dbReference type="FunFam" id="3.30.300.70:FF:000001">
    <property type="entry name" value="Ribosome maturation factor RimP"/>
    <property type="match status" value="1"/>
</dbReference>
<dbReference type="GO" id="GO:0005829">
    <property type="term" value="C:cytosol"/>
    <property type="evidence" value="ECO:0007669"/>
    <property type="project" value="TreeGrafter"/>
</dbReference>
<dbReference type="InterPro" id="IPR028998">
    <property type="entry name" value="RimP_C"/>
</dbReference>
<dbReference type="HAMAP" id="MF_01077">
    <property type="entry name" value="RimP"/>
    <property type="match status" value="1"/>
</dbReference>
<dbReference type="InterPro" id="IPR003728">
    <property type="entry name" value="Ribosome_maturation_RimP"/>
</dbReference>
<dbReference type="RefSeq" id="WP_036380957.1">
    <property type="nucleotide sequence ID" value="NZ_CAJPUB010000002.1"/>
</dbReference>
<dbReference type="Pfam" id="PF02576">
    <property type="entry name" value="RimP_N"/>
    <property type="match status" value="1"/>
</dbReference>
<dbReference type="GO" id="GO:0006412">
    <property type="term" value="P:translation"/>
    <property type="evidence" value="ECO:0007669"/>
    <property type="project" value="TreeGrafter"/>
</dbReference>
<dbReference type="SUPFAM" id="SSF75420">
    <property type="entry name" value="YhbC-like, N-terminal domain"/>
    <property type="match status" value="1"/>
</dbReference>
<comment type="function">
    <text evidence="3">Required for maturation of 30S ribosomal subunits.</text>
</comment>
<keyword evidence="2 3" id="KW-0690">Ribosome biogenesis</keyword>
<dbReference type="GO" id="GO:0000028">
    <property type="term" value="P:ribosomal small subunit assembly"/>
    <property type="evidence" value="ECO:0007669"/>
    <property type="project" value="TreeGrafter"/>
</dbReference>